<evidence type="ECO:0000256" key="2">
    <source>
        <dbReference type="ARBA" id="ARBA00022801"/>
    </source>
</evidence>
<dbReference type="EMBL" id="CP126211">
    <property type="protein sequence ID" value="WIA13048.1"/>
    <property type="molecule type" value="Genomic_DNA"/>
</dbReference>
<accession>A0ABY8TV81</accession>
<reference evidence="5 6" key="1">
    <citation type="submission" date="2023-05" db="EMBL/GenBank/DDBJ databases">
        <title>A 100% complete, gapless, phased diploid assembly of the Scenedesmus obliquus UTEX 3031 genome.</title>
        <authorList>
            <person name="Biondi T.C."/>
            <person name="Hanschen E.R."/>
            <person name="Kwon T."/>
            <person name="Eng W."/>
            <person name="Kruse C.P.S."/>
            <person name="Koehler S.I."/>
            <person name="Kunde Y."/>
            <person name="Gleasner C.D."/>
            <person name="You Mak K.T."/>
            <person name="Polle J."/>
            <person name="Hovde B.T."/>
            <person name="Starkenburg S.R."/>
        </authorList>
    </citation>
    <scope>NUCLEOTIDE SEQUENCE [LARGE SCALE GENOMIC DNA]</scope>
    <source>
        <strain evidence="5 6">DOE0152z</strain>
    </source>
</reference>
<evidence type="ECO:0000313" key="5">
    <source>
        <dbReference type="EMBL" id="WIA13048.1"/>
    </source>
</evidence>
<feature type="domain" description="PDEase" evidence="4">
    <location>
        <begin position="1"/>
        <end position="370"/>
    </location>
</feature>
<evidence type="ECO:0000259" key="4">
    <source>
        <dbReference type="PROSITE" id="PS51845"/>
    </source>
</evidence>
<dbReference type="InterPro" id="IPR036971">
    <property type="entry name" value="PDEase_catalytic_dom_sf"/>
</dbReference>
<name>A0ABY8TV81_TETOB</name>
<feature type="transmembrane region" description="Helical" evidence="3">
    <location>
        <begin position="20"/>
        <end position="37"/>
    </location>
</feature>
<keyword evidence="3" id="KW-0472">Membrane</keyword>
<dbReference type="Gene3D" id="1.10.1300.10">
    <property type="entry name" value="3'5'-cyclic nucleotide phosphodiesterase, catalytic domain"/>
    <property type="match status" value="1"/>
</dbReference>
<gene>
    <name evidence="5" type="ORF">OEZ85_006654</name>
</gene>
<dbReference type="PROSITE" id="PS51845">
    <property type="entry name" value="PDEASE_I_2"/>
    <property type="match status" value="1"/>
</dbReference>
<organism evidence="5 6">
    <name type="scientific">Tetradesmus obliquus</name>
    <name type="common">Green alga</name>
    <name type="synonym">Acutodesmus obliquus</name>
    <dbReference type="NCBI Taxonomy" id="3088"/>
    <lineage>
        <taxon>Eukaryota</taxon>
        <taxon>Viridiplantae</taxon>
        <taxon>Chlorophyta</taxon>
        <taxon>core chlorophytes</taxon>
        <taxon>Chlorophyceae</taxon>
        <taxon>CS clade</taxon>
        <taxon>Sphaeropleales</taxon>
        <taxon>Scenedesmaceae</taxon>
        <taxon>Tetradesmus</taxon>
    </lineage>
</organism>
<keyword evidence="3" id="KW-0812">Transmembrane</keyword>
<sequence>MLPSELAAEVLSDTSFCLTPIRFGILVAMSVLLFLYLEDETTTQCRLRKLSLEARIWCHRLHLSKVLGLSMSKLLHDMKLIEQQYSNHPYHGPHHAADVVGKCGAMLRRDKAKLRRVLRVRMGKGGAGGISERKFAVFQLAVILAAAVHDAGHPALGNNYLKMSQQHKFQKCGFSAERWSVHWFTSKFLKQQSFLNDLTLAEREQVVSIVSFAVLKTDMQAHADVLGMAQQVLKEKDAKKRMQLLAALLLHTADLANGADSWSISKLWARWCHQEFHAQGDTSRAQHPELAVPSFNDRAQADVPRAQLGFIRMFVKPSYNALWAVAPASAALGLCGCLVNSGMCRLTMLWQGAEQKVMDVCGAGKLPRLL</sequence>
<evidence type="ECO:0000256" key="1">
    <source>
        <dbReference type="ARBA" id="ARBA00022723"/>
    </source>
</evidence>
<keyword evidence="3" id="KW-1133">Transmembrane helix</keyword>
<dbReference type="InterPro" id="IPR002073">
    <property type="entry name" value="PDEase_catalytic_dom"/>
</dbReference>
<keyword evidence="2" id="KW-0378">Hydrolase</keyword>
<keyword evidence="6" id="KW-1185">Reference proteome</keyword>
<proteinExistence type="predicted"/>
<evidence type="ECO:0000313" key="6">
    <source>
        <dbReference type="Proteomes" id="UP001244341"/>
    </source>
</evidence>
<evidence type="ECO:0000256" key="3">
    <source>
        <dbReference type="SAM" id="Phobius"/>
    </source>
</evidence>
<dbReference type="SUPFAM" id="SSF109604">
    <property type="entry name" value="HD-domain/PDEase-like"/>
    <property type="match status" value="1"/>
</dbReference>
<dbReference type="Pfam" id="PF00233">
    <property type="entry name" value="PDEase_I"/>
    <property type="match status" value="1"/>
</dbReference>
<protein>
    <recommendedName>
        <fullName evidence="4">PDEase domain-containing protein</fullName>
    </recommendedName>
</protein>
<dbReference type="PANTHER" id="PTHR11347">
    <property type="entry name" value="CYCLIC NUCLEOTIDE PHOSPHODIESTERASE"/>
    <property type="match status" value="1"/>
</dbReference>
<dbReference type="Proteomes" id="UP001244341">
    <property type="component" value="Chromosome 4b"/>
</dbReference>
<keyword evidence="1" id="KW-0479">Metal-binding</keyword>